<keyword evidence="3" id="KW-1185">Reference proteome</keyword>
<accession>A0ABR1MND8</accession>
<evidence type="ECO:0000256" key="1">
    <source>
        <dbReference type="SAM" id="SignalP"/>
    </source>
</evidence>
<dbReference type="Proteomes" id="UP001365128">
    <property type="component" value="Unassembled WGS sequence"/>
</dbReference>
<protein>
    <submittedName>
        <fullName evidence="2">Uncharacterized protein</fullName>
    </submittedName>
</protein>
<name>A0ABR1MND8_9PEZI</name>
<evidence type="ECO:0000313" key="3">
    <source>
        <dbReference type="Proteomes" id="UP001365128"/>
    </source>
</evidence>
<comment type="caution">
    <text evidence="2">The sequence shown here is derived from an EMBL/GenBank/DDBJ whole genome shotgun (WGS) entry which is preliminary data.</text>
</comment>
<sequence length="262" mass="28078">MANLKIFLLLCTWVAAGIAVPLHDDINPGEHAHSPRALKRIGFGGAFHEINVESNAEQRSRDLNIKEAATIGAPWSVLVSRILAVSSNTSSCDGATYPNECRTAAQAGPPIFASWNKYKISSMASRAAVVSLMLYESGDFKYNWGHFVNGQTIHTPGKGTRNMQSAAYNEEYATYLFGADKVAQAKSSGGADGVLTLVSGDEASFGSAAWFLTTQCTQAVQDSLASGTQAGFEEYITGCIGGTMDDSRIEYWTKAKEAWGVK</sequence>
<feature type="chain" id="PRO_5046223315" evidence="1">
    <location>
        <begin position="20"/>
        <end position="262"/>
    </location>
</feature>
<dbReference type="EMBL" id="JBBPDW010000003">
    <property type="protein sequence ID" value="KAK7554518.1"/>
    <property type="molecule type" value="Genomic_DNA"/>
</dbReference>
<reference evidence="2 3" key="1">
    <citation type="submission" date="2024-04" db="EMBL/GenBank/DDBJ databases">
        <title>Phyllosticta paracitricarpa is synonymous to the EU quarantine fungus P. citricarpa based on phylogenomic analyses.</title>
        <authorList>
            <consortium name="Lawrence Berkeley National Laboratory"/>
            <person name="Van Ingen-Buijs V.A."/>
            <person name="Van Westerhoven A.C."/>
            <person name="Haridas S."/>
            <person name="Skiadas P."/>
            <person name="Martin F."/>
            <person name="Groenewald J.Z."/>
            <person name="Crous P.W."/>
            <person name="Seidl M.F."/>
        </authorList>
    </citation>
    <scope>NUCLEOTIDE SEQUENCE [LARGE SCALE GENOMIC DNA]</scope>
    <source>
        <strain evidence="2 3">CBS 122670</strain>
    </source>
</reference>
<gene>
    <name evidence="2" type="ORF">IWX46DRAFT_637479</name>
</gene>
<evidence type="ECO:0000313" key="2">
    <source>
        <dbReference type="EMBL" id="KAK7554518.1"/>
    </source>
</evidence>
<proteinExistence type="predicted"/>
<feature type="signal peptide" evidence="1">
    <location>
        <begin position="1"/>
        <end position="19"/>
    </location>
</feature>
<keyword evidence="1" id="KW-0732">Signal</keyword>
<organism evidence="2 3">
    <name type="scientific">Phyllosticta citricarpa</name>
    <dbReference type="NCBI Taxonomy" id="55181"/>
    <lineage>
        <taxon>Eukaryota</taxon>
        <taxon>Fungi</taxon>
        <taxon>Dikarya</taxon>
        <taxon>Ascomycota</taxon>
        <taxon>Pezizomycotina</taxon>
        <taxon>Dothideomycetes</taxon>
        <taxon>Dothideomycetes incertae sedis</taxon>
        <taxon>Botryosphaeriales</taxon>
        <taxon>Phyllostictaceae</taxon>
        <taxon>Phyllosticta</taxon>
    </lineage>
</organism>